<dbReference type="AlphaFoldDB" id="A0A518ISC6"/>
<dbReference type="EMBL" id="CP036318">
    <property type="protein sequence ID" value="QDV55981.1"/>
    <property type="molecule type" value="Genomic_DNA"/>
</dbReference>
<dbReference type="Pfam" id="PF10294">
    <property type="entry name" value="Methyltransf_16"/>
    <property type="match status" value="1"/>
</dbReference>
<organism evidence="5 6">
    <name type="scientific">Rosistilla oblonga</name>
    <dbReference type="NCBI Taxonomy" id="2527990"/>
    <lineage>
        <taxon>Bacteria</taxon>
        <taxon>Pseudomonadati</taxon>
        <taxon>Planctomycetota</taxon>
        <taxon>Planctomycetia</taxon>
        <taxon>Pirellulales</taxon>
        <taxon>Pirellulaceae</taxon>
        <taxon>Rosistilla</taxon>
    </lineage>
</organism>
<dbReference type="Gene3D" id="3.40.50.150">
    <property type="entry name" value="Vaccinia Virus protein VP39"/>
    <property type="match status" value="1"/>
</dbReference>
<dbReference type="RefSeq" id="WP_232530127.1">
    <property type="nucleotide sequence ID" value="NZ_CP036318.1"/>
</dbReference>
<reference evidence="5 6" key="1">
    <citation type="submission" date="2019-02" db="EMBL/GenBank/DDBJ databases">
        <title>Deep-cultivation of Planctomycetes and their phenomic and genomic characterization uncovers novel biology.</title>
        <authorList>
            <person name="Wiegand S."/>
            <person name="Jogler M."/>
            <person name="Boedeker C."/>
            <person name="Pinto D."/>
            <person name="Vollmers J."/>
            <person name="Rivas-Marin E."/>
            <person name="Kohn T."/>
            <person name="Peeters S.H."/>
            <person name="Heuer A."/>
            <person name="Rast P."/>
            <person name="Oberbeckmann S."/>
            <person name="Bunk B."/>
            <person name="Jeske O."/>
            <person name="Meyerdierks A."/>
            <person name="Storesund J.E."/>
            <person name="Kallscheuer N."/>
            <person name="Luecker S."/>
            <person name="Lage O.M."/>
            <person name="Pohl T."/>
            <person name="Merkel B.J."/>
            <person name="Hornburger P."/>
            <person name="Mueller R.-W."/>
            <person name="Bruemmer F."/>
            <person name="Labrenz M."/>
            <person name="Spormann A.M."/>
            <person name="Op den Camp H."/>
            <person name="Overmann J."/>
            <person name="Amann R."/>
            <person name="Jetten M.S.M."/>
            <person name="Mascher T."/>
            <person name="Medema M.H."/>
            <person name="Devos D.P."/>
            <person name="Kaster A.-K."/>
            <person name="Ovreas L."/>
            <person name="Rohde M."/>
            <person name="Galperin M.Y."/>
            <person name="Jogler C."/>
        </authorList>
    </citation>
    <scope>NUCLEOTIDE SEQUENCE [LARGE SCALE GENOMIC DNA]</scope>
    <source>
        <strain evidence="5 6">Mal33</strain>
    </source>
</reference>
<name>A0A518ISC6_9BACT</name>
<sequence length="240" mass="27029">MTPSVLNRPANQVDGDNAAWIRKLEARASARYAWHYEPVMAAGKRRRFASATCPDDLLVAATKRQEAGEQGVEEPFWATVWQAAVGLDWFIETLDLPGRQVLELGAGTGRAGLAAALRGAEVTITDGMTDPLLLAQLSTWDLPNCHVRRLRWGEEQLDRKFSLILGSDVTYNRQFWAELEVAMRQHLEPGGVILFSDPCRLIANEFRDWIGPRGWLYSESHVPHCQDAHRSIRIMQLRLA</sequence>
<dbReference type="GO" id="GO:0032259">
    <property type="term" value="P:methylation"/>
    <property type="evidence" value="ECO:0007669"/>
    <property type="project" value="UniProtKB-KW"/>
</dbReference>
<dbReference type="InterPro" id="IPR029063">
    <property type="entry name" value="SAM-dependent_MTases_sf"/>
</dbReference>
<comment type="similarity">
    <text evidence="4">Belongs to the methyltransferase superfamily. METTL23 family.</text>
</comment>
<keyword evidence="2 5" id="KW-0808">Transferase</keyword>
<keyword evidence="3" id="KW-0949">S-adenosyl-L-methionine</keyword>
<evidence type="ECO:0000256" key="3">
    <source>
        <dbReference type="ARBA" id="ARBA00022691"/>
    </source>
</evidence>
<accession>A0A518ISC6</accession>
<protein>
    <submittedName>
        <fullName evidence="5">Methyltransferase</fullName>
    </submittedName>
</protein>
<evidence type="ECO:0000256" key="2">
    <source>
        <dbReference type="ARBA" id="ARBA00022679"/>
    </source>
</evidence>
<evidence type="ECO:0000313" key="5">
    <source>
        <dbReference type="EMBL" id="QDV55981.1"/>
    </source>
</evidence>
<gene>
    <name evidence="5" type="ORF">Mal33_19600</name>
</gene>
<dbReference type="InterPro" id="IPR019410">
    <property type="entry name" value="Methyltransf_16"/>
</dbReference>
<dbReference type="PANTHER" id="PTHR14614">
    <property type="entry name" value="HEPATOCELLULAR CARCINOMA-ASSOCIATED ANTIGEN"/>
    <property type="match status" value="1"/>
</dbReference>
<keyword evidence="6" id="KW-1185">Reference proteome</keyword>
<keyword evidence="1 5" id="KW-0489">Methyltransferase</keyword>
<dbReference type="Proteomes" id="UP000316770">
    <property type="component" value="Chromosome"/>
</dbReference>
<evidence type="ECO:0000256" key="1">
    <source>
        <dbReference type="ARBA" id="ARBA00022603"/>
    </source>
</evidence>
<dbReference type="SUPFAM" id="SSF53335">
    <property type="entry name" value="S-adenosyl-L-methionine-dependent methyltransferases"/>
    <property type="match status" value="1"/>
</dbReference>
<evidence type="ECO:0000256" key="4">
    <source>
        <dbReference type="ARBA" id="ARBA00043988"/>
    </source>
</evidence>
<evidence type="ECO:0000313" key="6">
    <source>
        <dbReference type="Proteomes" id="UP000316770"/>
    </source>
</evidence>
<dbReference type="PANTHER" id="PTHR14614:SF164">
    <property type="entry name" value="HISTONE-ARGININE METHYLTRANSFERASE METTL23"/>
    <property type="match status" value="1"/>
</dbReference>
<dbReference type="GO" id="GO:0008168">
    <property type="term" value="F:methyltransferase activity"/>
    <property type="evidence" value="ECO:0007669"/>
    <property type="project" value="UniProtKB-KW"/>
</dbReference>
<proteinExistence type="inferred from homology"/>